<evidence type="ECO:0000313" key="2">
    <source>
        <dbReference type="EMBL" id="KFM66606.1"/>
    </source>
</evidence>
<evidence type="ECO:0000313" key="3">
    <source>
        <dbReference type="Proteomes" id="UP000054359"/>
    </source>
</evidence>
<dbReference type="GO" id="GO:0004018">
    <property type="term" value="F:N6-(1,2-dicarboxyethyl)AMP AMP-lyase (fumarate-forming) activity"/>
    <property type="evidence" value="ECO:0007669"/>
    <property type="project" value="TreeGrafter"/>
</dbReference>
<keyword evidence="3" id="KW-1185">Reference proteome</keyword>
<feature type="non-terminal residue" evidence="2">
    <location>
        <position position="1"/>
    </location>
</feature>
<evidence type="ECO:0000256" key="1">
    <source>
        <dbReference type="ARBA" id="ARBA00023239"/>
    </source>
</evidence>
<gene>
    <name evidence="2" type="ORF">X975_15350</name>
</gene>
<dbReference type="PANTHER" id="PTHR43172">
    <property type="entry name" value="ADENYLOSUCCINATE LYASE"/>
    <property type="match status" value="1"/>
</dbReference>
<dbReference type="Proteomes" id="UP000054359">
    <property type="component" value="Unassembled WGS sequence"/>
</dbReference>
<protein>
    <submittedName>
        <fullName evidence="2">Adenylosuccinate lyase</fullName>
    </submittedName>
</protein>
<dbReference type="GO" id="GO:0005829">
    <property type="term" value="C:cytosol"/>
    <property type="evidence" value="ECO:0007669"/>
    <property type="project" value="TreeGrafter"/>
</dbReference>
<organism evidence="2 3">
    <name type="scientific">Stegodyphus mimosarum</name>
    <name type="common">African social velvet spider</name>
    <dbReference type="NCBI Taxonomy" id="407821"/>
    <lineage>
        <taxon>Eukaryota</taxon>
        <taxon>Metazoa</taxon>
        <taxon>Ecdysozoa</taxon>
        <taxon>Arthropoda</taxon>
        <taxon>Chelicerata</taxon>
        <taxon>Arachnida</taxon>
        <taxon>Araneae</taxon>
        <taxon>Araneomorphae</taxon>
        <taxon>Entelegynae</taxon>
        <taxon>Eresoidea</taxon>
        <taxon>Eresidae</taxon>
        <taxon>Stegodyphus</taxon>
    </lineage>
</organism>
<proteinExistence type="predicted"/>
<dbReference type="GO" id="GO:0070626">
    <property type="term" value="F:(S)-2-(5-amino-1-(5-phospho-D-ribosyl)imidazole-4-carboxamido) succinate lyase (fumarate-forming) activity"/>
    <property type="evidence" value="ECO:0007669"/>
    <property type="project" value="TreeGrafter"/>
</dbReference>
<keyword evidence="1 2" id="KW-0456">Lyase</keyword>
<feature type="non-terminal residue" evidence="2">
    <location>
        <position position="58"/>
    </location>
</feature>
<dbReference type="GO" id="GO:0044208">
    <property type="term" value="P:'de novo' AMP biosynthetic process"/>
    <property type="evidence" value="ECO:0007669"/>
    <property type="project" value="TreeGrafter"/>
</dbReference>
<dbReference type="EMBL" id="KK116024">
    <property type="protein sequence ID" value="KFM66606.1"/>
    <property type="molecule type" value="Genomic_DNA"/>
</dbReference>
<dbReference type="OrthoDB" id="406045at2759"/>
<dbReference type="STRING" id="407821.A0A087TNB7"/>
<dbReference type="PANTHER" id="PTHR43172:SF1">
    <property type="entry name" value="ADENYLOSUCCINATE LYASE"/>
    <property type="match status" value="1"/>
</dbReference>
<dbReference type="Gene3D" id="1.10.275.60">
    <property type="match status" value="1"/>
</dbReference>
<dbReference type="AlphaFoldDB" id="A0A087TNB7"/>
<reference evidence="2 3" key="1">
    <citation type="submission" date="2013-11" db="EMBL/GenBank/DDBJ databases">
        <title>Genome sequencing of Stegodyphus mimosarum.</title>
        <authorList>
            <person name="Bechsgaard J."/>
        </authorList>
    </citation>
    <scope>NUCLEOTIDE SEQUENCE [LARGE SCALE GENOMIC DNA]</scope>
</reference>
<name>A0A087TNB7_STEMI</name>
<accession>A0A087TNB7</accession>
<dbReference type="Gene3D" id="1.20.200.10">
    <property type="entry name" value="Fumarase/aspartase (Central domain)"/>
    <property type="match status" value="1"/>
</dbReference>
<sequence length="58" mass="6361">VEAFVKPVHLTAVGKRICLWISDLLDDLIHMERVGDLCFLGVKATTGTLASFLTIFQG</sequence>